<evidence type="ECO:0000313" key="2">
    <source>
        <dbReference type="EMBL" id="GFQ83607.1"/>
    </source>
</evidence>
<feature type="compositionally biased region" description="Basic and acidic residues" evidence="1">
    <location>
        <begin position="101"/>
        <end position="114"/>
    </location>
</feature>
<feature type="region of interest" description="Disordered" evidence="1">
    <location>
        <begin position="94"/>
        <end position="114"/>
    </location>
</feature>
<feature type="region of interest" description="Disordered" evidence="1">
    <location>
        <begin position="710"/>
        <end position="766"/>
    </location>
</feature>
<organism evidence="2 3">
    <name type="scientific">Trichonephila clavata</name>
    <name type="common">Joro spider</name>
    <name type="synonym">Nephila clavata</name>
    <dbReference type="NCBI Taxonomy" id="2740835"/>
    <lineage>
        <taxon>Eukaryota</taxon>
        <taxon>Metazoa</taxon>
        <taxon>Ecdysozoa</taxon>
        <taxon>Arthropoda</taxon>
        <taxon>Chelicerata</taxon>
        <taxon>Arachnida</taxon>
        <taxon>Araneae</taxon>
        <taxon>Araneomorphae</taxon>
        <taxon>Entelegynae</taxon>
        <taxon>Araneoidea</taxon>
        <taxon>Nephilidae</taxon>
        <taxon>Trichonephila</taxon>
    </lineage>
</organism>
<feature type="non-terminal residue" evidence="2">
    <location>
        <position position="1729"/>
    </location>
</feature>
<protein>
    <submittedName>
        <fullName evidence="2">Uncharacterized protein</fullName>
    </submittedName>
</protein>
<evidence type="ECO:0000256" key="1">
    <source>
        <dbReference type="SAM" id="MobiDB-lite"/>
    </source>
</evidence>
<feature type="compositionally biased region" description="Polar residues" evidence="1">
    <location>
        <begin position="710"/>
        <end position="720"/>
    </location>
</feature>
<comment type="caution">
    <text evidence="2">The sequence shown here is derived from an EMBL/GenBank/DDBJ whole genome shotgun (WGS) entry which is preliminary data.</text>
</comment>
<feature type="region of interest" description="Disordered" evidence="1">
    <location>
        <begin position="1467"/>
        <end position="1515"/>
    </location>
</feature>
<sequence>ELNILLSVYAHVPFMMNSEKSSLSSKDEKMVKSVSKCKAKKTITPKSGSCSKRVKSTLPNGQISKDTKQLLNTMSSFVELKNICPNSLQKLTYANNESSESNDKKENGTNNEKKCEIEKVKSSLSIRERLKKIFKKKPVTKGVKKNSHACNSKKNADDVMKRNRPISSKCNSVLEIETLPNSECIKSFHLKELNDLSDPRSSKNVEPDCLISGQGIPNKNLLSSLLLEILRTSNKSDILKIKPVIINSSYDLMCDFDTSVILDASLVHSAFKHFEYQKTKCEVSSTNLQANEDIWENNYAVINKINLSCSKNLQNVENTSSNLNLNSESLNSQYIAPENCLKDTPAKHIELFSNEVQGEYILDTNEVGLQDISVSYDHHNNADLAERANDTVKNIFTKSSETVKDDKVIENCFRENQNEILADASDNIKSKSQNDLKKTEDQNILSKNNSERYNENNQLIISLKSNSNSRQLCEIDILGADVLDYEPSEISEGESVADDDDNKHQAIGDLELVEPTFEKETNNDVNKKIYCDVDKNIYNEQDVLNTEDCEIYSECTDDNSITENKIYSECSSNGEYTEYDNKLIDENRNFNEPSDKIIKTSQDFSEEDGISERFSKQNEKQNYLLSNNNLINQNLTYPSSKSGSELQQESLLTNDCNHTNTSDSSLSSLFNKKFNFQSSTTKSLNSSKNSELNVFLKEFKNFNASMCEISHSSNEQSSDTDINKKSSRKRSFDFNDDSDSDSEHSFKRRNGNPYQVDESSQSQIPFDPNGLEEVILSIREHCDKNIIKGALCIAHKYIPVSIEHVQKVLFKELFYCIIDYISDLDFSLDEDLWMEAIKNCMEVFYDYNLYDSELCSVMILECLSCNFAVLNCSQVLTFCQKNKIPISFEAISSYVNVLKPTEMSVNEIISFLEYETKVCKQLASKTLVHEVLERFVNGKESSFSADFFLMCKFLCYVSPNEVDKTNLQKFIEFCIEKNFWKEIADFFFDWANKNFLVNWLCETLTFRIEDTGLFYEKLAEEIFGRETVKSDHGIRIMGQMGVSLMLEVFSKQLYEDSFKILCTLHKHDVNYLEFQKSIYDAHIYIKALSEPTDVFVFPFAVAFVALETCLHINRPKDAYKIFCGISTKMTADFDDKLNLNLKNRRFYYLLTLTLQLHSVDPLGLGLEAFQNLVSVSEKEFSVGELSKYGLDIQAVFNKYLISFINGKHNDLIRKFYPYTYGQSKDLFVLENQVIRAILIFLIKNDLVNEVEKFYVLGYSRNVYKVGKQICDKHPQRIIMSSSWTSEEIKYVFLKFIENHTPILKLKPPEIDFNKWFAMKISVKETKENNCNIDYLNETASDLKSARERICIVLTDLDSNIKWNEDGCKSLNLVPETFYNFWILFSQKFSSEPKTKKTSSFQIPEKVHISFGNGVPQIKPLKVSVDDNELNTTPITLLNNKDLVSCKKKRKRKCKKISPNEISNGDQVKLSRTILKDSKPPKINANKASSPMTNSDEVTSPTTDSDDDTYLSSSHSQMNFSRNVSFECTEEDLQIDEQKQLSDGADLKNIKITIKSSPTQDVDPCTDSQASKPLFHSRTISPVKNLELSTSKPTSKRRLQPATSTPALKLKQSTVKPISKRKLTPKTNFLSQNVELETVEPISEVSLQPQIIKPNATRPNLKPNVPESVFQKITNFLKSKVILKRKDLSSEQQQEITYELACTFIQNNVVSSLDKRTMKLLYEFADKFIC</sequence>
<dbReference type="Proteomes" id="UP000887116">
    <property type="component" value="Unassembled WGS sequence"/>
</dbReference>
<gene>
    <name evidence="2" type="primary">AVEN_72598_1</name>
    <name evidence="2" type="ORF">TNCT_73081</name>
</gene>
<dbReference type="EMBL" id="BMAO01002824">
    <property type="protein sequence ID" value="GFQ83607.1"/>
    <property type="molecule type" value="Genomic_DNA"/>
</dbReference>
<keyword evidence="3" id="KW-1185">Reference proteome</keyword>
<proteinExistence type="predicted"/>
<name>A0A8X6FMC0_TRICU</name>
<accession>A0A8X6FMC0</accession>
<evidence type="ECO:0000313" key="3">
    <source>
        <dbReference type="Proteomes" id="UP000887116"/>
    </source>
</evidence>
<dbReference type="OrthoDB" id="6437606at2759"/>
<reference evidence="2" key="1">
    <citation type="submission" date="2020-07" db="EMBL/GenBank/DDBJ databases">
        <title>Multicomponent nature underlies the extraordinary mechanical properties of spider dragline silk.</title>
        <authorList>
            <person name="Kono N."/>
            <person name="Nakamura H."/>
            <person name="Mori M."/>
            <person name="Yoshida Y."/>
            <person name="Ohtoshi R."/>
            <person name="Malay A.D."/>
            <person name="Moran D.A.P."/>
            <person name="Tomita M."/>
            <person name="Numata K."/>
            <person name="Arakawa K."/>
        </authorList>
    </citation>
    <scope>NUCLEOTIDE SEQUENCE</scope>
</reference>